<dbReference type="Proteomes" id="UP000006898">
    <property type="component" value="Chromosome"/>
</dbReference>
<dbReference type="Gene3D" id="6.20.440.10">
    <property type="match status" value="1"/>
</dbReference>
<protein>
    <recommendedName>
        <fullName evidence="6">Probable glycine dehydrogenase (decarboxylating) subunit 2</fullName>
        <ecNumber evidence="6">1.4.4.2</ecNumber>
    </recommendedName>
    <alternativeName>
        <fullName evidence="6">Glycine cleavage system P-protein subunit 2</fullName>
    </alternativeName>
    <alternativeName>
        <fullName evidence="6">Glycine decarboxylase subunit 2</fullName>
    </alternativeName>
    <alternativeName>
        <fullName evidence="6">Glycine dehydrogenase (aminomethyl-transferring) subunit 2</fullName>
    </alternativeName>
</protein>
<evidence type="ECO:0000313" key="11">
    <source>
        <dbReference type="Proteomes" id="UP000006898"/>
    </source>
</evidence>
<proteinExistence type="inferred from homology"/>
<dbReference type="GO" id="GO:0016594">
    <property type="term" value="F:glycine binding"/>
    <property type="evidence" value="ECO:0007669"/>
    <property type="project" value="TreeGrafter"/>
</dbReference>
<dbReference type="SUPFAM" id="SSF53383">
    <property type="entry name" value="PLP-dependent transferases"/>
    <property type="match status" value="1"/>
</dbReference>
<evidence type="ECO:0000256" key="5">
    <source>
        <dbReference type="ARBA" id="ARBA00049026"/>
    </source>
</evidence>
<dbReference type="InterPro" id="IPR049315">
    <property type="entry name" value="GDC-P_N"/>
</dbReference>
<sequence>MTDEVRGKSPLAPLYERGDGGFSCGPSATGENEEVVAQGLAFNEPLLFDQGSRGRVGCTLPECDVPELKPERLLPRKLLRHDIPGFPELSEVEVVRHFTRLSQWNYGVDTGFYPLGSCTMKYNPKINEEVWRLPGFSCAHPYQPESLIQGALELMYELEQCLAEVSGMDRVSLQPAAGAQGETLGIMLIRAYLESKGNPRKRVLVPDSAHGTNPASSTICGYEVLQIKSGPNGRLDPKAVADAMNEDVAAIMVTNPNTLGLFEDQIAEVAKIVHAKGGQVYCDGANLNAIIGISRPGDTGIDVLHINLHKTFAVPHGGGGPGAGPVGLKAHLAPFMPVPVIEKKGKRFVLNEDLPSSVGKVRAFYGNFAALVRAYAYIRSLGPSGLRRVAEVAVINANYIMNQLKDYYHLPYDKFCKHECVFSDARQLPHGVQTLDIAKRLMDYGFHPPTIYFPLIVKGAMMIEPTETESKETLDQFIAAMKQIAEEAERDPELVRSAPHKTRVSRLDEAKAARHPDLRWKGKTS</sequence>
<comment type="function">
    <text evidence="2 6">The glycine cleavage system catalyzes the degradation of glycine. The P protein binds the alpha-amino group of glycine through its pyridoxal phosphate cofactor; CO(2) is released and the remaining methylamine moiety is then transferred to the lipoamide cofactor of the H protein.</text>
</comment>
<evidence type="ECO:0000256" key="2">
    <source>
        <dbReference type="ARBA" id="ARBA00003788"/>
    </source>
</evidence>
<name>D5MLB1_METO1</name>
<feature type="domain" description="Glycine cleavage system P-protein N-terminal" evidence="8">
    <location>
        <begin position="89"/>
        <end position="337"/>
    </location>
</feature>
<dbReference type="PATRIC" id="fig|671143.5.peg.615"/>
<accession>D5MLB1</accession>
<evidence type="ECO:0000256" key="1">
    <source>
        <dbReference type="ARBA" id="ARBA00001933"/>
    </source>
</evidence>
<feature type="region of interest" description="Disordered" evidence="7">
    <location>
        <begin position="488"/>
        <end position="525"/>
    </location>
</feature>
<dbReference type="InterPro" id="IPR023012">
    <property type="entry name" value="GcvPB"/>
</dbReference>
<dbReference type="eggNOG" id="COG1003">
    <property type="taxonomic scope" value="Bacteria"/>
</dbReference>
<dbReference type="EC" id="1.4.4.2" evidence="6"/>
<dbReference type="GO" id="GO:0005960">
    <property type="term" value="C:glycine cleavage complex"/>
    <property type="evidence" value="ECO:0007669"/>
    <property type="project" value="TreeGrafter"/>
</dbReference>
<dbReference type="FunFam" id="3.90.1150.10:FF:000014">
    <property type="entry name" value="Probable glycine dehydrogenase (decarboxylating) subunit 2"/>
    <property type="match status" value="1"/>
</dbReference>
<keyword evidence="3 6" id="KW-0663">Pyridoxal phosphate</keyword>
<dbReference type="EMBL" id="FP565575">
    <property type="protein sequence ID" value="CBE67777.1"/>
    <property type="molecule type" value="Genomic_DNA"/>
</dbReference>
<comment type="similarity">
    <text evidence="6">Belongs to the GcvP family. C-terminal subunit subfamily.</text>
</comment>
<dbReference type="GO" id="GO:0030170">
    <property type="term" value="F:pyridoxal phosphate binding"/>
    <property type="evidence" value="ECO:0007669"/>
    <property type="project" value="TreeGrafter"/>
</dbReference>
<organism evidence="10 11">
    <name type="scientific">Methylomirabilis oxygeniifera</name>
    <dbReference type="NCBI Taxonomy" id="671143"/>
    <lineage>
        <taxon>Bacteria</taxon>
        <taxon>Candidatus Methylomirabilota</taxon>
        <taxon>Candidatus Methylomirabilia</taxon>
        <taxon>Candidatus Methylomirabilales</taxon>
        <taxon>Candidatus Methylomirabilaceae</taxon>
        <taxon>Candidatus Methylomirabilis</taxon>
    </lineage>
</organism>
<comment type="catalytic activity">
    <reaction evidence="5 6">
        <text>N(6)-[(R)-lipoyl]-L-lysyl-[glycine-cleavage complex H protein] + glycine + H(+) = N(6)-[(R)-S(8)-aminomethyldihydrolipoyl]-L-lysyl-[glycine-cleavage complex H protein] + CO2</text>
        <dbReference type="Rhea" id="RHEA:24304"/>
        <dbReference type="Rhea" id="RHEA-COMP:10494"/>
        <dbReference type="Rhea" id="RHEA-COMP:10495"/>
        <dbReference type="ChEBI" id="CHEBI:15378"/>
        <dbReference type="ChEBI" id="CHEBI:16526"/>
        <dbReference type="ChEBI" id="CHEBI:57305"/>
        <dbReference type="ChEBI" id="CHEBI:83099"/>
        <dbReference type="ChEBI" id="CHEBI:83143"/>
        <dbReference type="EC" id="1.4.4.2"/>
    </reaction>
</comment>
<dbReference type="InterPro" id="IPR020581">
    <property type="entry name" value="GDC_P"/>
</dbReference>
<dbReference type="InterPro" id="IPR015422">
    <property type="entry name" value="PyrdxlP-dep_Trfase_small"/>
</dbReference>
<dbReference type="PANTHER" id="PTHR11773">
    <property type="entry name" value="GLYCINE DEHYDROGENASE, DECARBOXYLATING"/>
    <property type="match status" value="1"/>
</dbReference>
<evidence type="ECO:0000259" key="8">
    <source>
        <dbReference type="Pfam" id="PF02347"/>
    </source>
</evidence>
<comment type="cofactor">
    <cofactor evidence="1 6">
        <name>pyridoxal 5'-phosphate</name>
        <dbReference type="ChEBI" id="CHEBI:597326"/>
    </cofactor>
</comment>
<dbReference type="AlphaFoldDB" id="D5MLB1"/>
<feature type="compositionally biased region" description="Basic and acidic residues" evidence="7">
    <location>
        <begin position="505"/>
        <end position="525"/>
    </location>
</feature>
<dbReference type="Pfam" id="PF21478">
    <property type="entry name" value="GcvP2_C"/>
    <property type="match status" value="1"/>
</dbReference>
<feature type="domain" description="Glycine dehydrogenase C-terminal" evidence="9">
    <location>
        <begin position="390"/>
        <end position="489"/>
    </location>
</feature>
<feature type="modified residue" description="N6-(pyridoxal phosphate)lysine" evidence="6">
    <location>
        <position position="310"/>
    </location>
</feature>
<dbReference type="KEGG" id="mox:DAMO_0707"/>
<dbReference type="GO" id="GO:0004375">
    <property type="term" value="F:glycine dehydrogenase (decarboxylating) activity"/>
    <property type="evidence" value="ECO:0007669"/>
    <property type="project" value="UniProtKB-EC"/>
</dbReference>
<dbReference type="GO" id="GO:0019464">
    <property type="term" value="P:glycine decarboxylation via glycine cleavage system"/>
    <property type="evidence" value="ECO:0007669"/>
    <property type="project" value="UniProtKB-UniRule"/>
</dbReference>
<dbReference type="PANTHER" id="PTHR11773:SF1">
    <property type="entry name" value="GLYCINE DEHYDROGENASE (DECARBOXYLATING), MITOCHONDRIAL"/>
    <property type="match status" value="1"/>
</dbReference>
<evidence type="ECO:0000256" key="4">
    <source>
        <dbReference type="ARBA" id="ARBA00023002"/>
    </source>
</evidence>
<evidence type="ECO:0000256" key="3">
    <source>
        <dbReference type="ARBA" id="ARBA00022898"/>
    </source>
</evidence>
<evidence type="ECO:0000259" key="9">
    <source>
        <dbReference type="Pfam" id="PF21478"/>
    </source>
</evidence>
<evidence type="ECO:0000256" key="7">
    <source>
        <dbReference type="SAM" id="MobiDB-lite"/>
    </source>
</evidence>
<evidence type="ECO:0000313" key="10">
    <source>
        <dbReference type="EMBL" id="CBE67777.1"/>
    </source>
</evidence>
<dbReference type="CDD" id="cd00613">
    <property type="entry name" value="GDC-P"/>
    <property type="match status" value="1"/>
</dbReference>
<dbReference type="FunFam" id="3.40.640.10:FF:000224">
    <property type="entry name" value="Probable glycine dehydrogenase (decarboxylating) subunit 2"/>
    <property type="match status" value="1"/>
</dbReference>
<dbReference type="InterPro" id="IPR015421">
    <property type="entry name" value="PyrdxlP-dep_Trfase_major"/>
</dbReference>
<reference evidence="10 11" key="1">
    <citation type="journal article" date="2010" name="Nature">
        <title>Nitrite-driven anaerobic methane oxidation by oxygenic bacteria.</title>
        <authorList>
            <person name="Ettwig K.F."/>
            <person name="Butler M.K."/>
            <person name="Le Paslier D."/>
            <person name="Pelletier E."/>
            <person name="Mangenot S."/>
            <person name="Kuypers M.M.M."/>
            <person name="Schreiber F."/>
            <person name="Dutilh B.E."/>
            <person name="Zedelius J."/>
            <person name="de Beer D."/>
            <person name="Gloerich J."/>
            <person name="Wessels H.J.C.T."/>
            <person name="van Allen T."/>
            <person name="Luesken F."/>
            <person name="Wu M."/>
            <person name="van de Pas-Schoonen K.T."/>
            <person name="Op den Camp H.J.M."/>
            <person name="Janssen-Megens E.M."/>
            <person name="Francoijs K-J."/>
            <person name="Stunnenberg H."/>
            <person name="Weissenbach J."/>
            <person name="Jetten M.S.M."/>
            <person name="Strous M."/>
        </authorList>
    </citation>
    <scope>NUCLEOTIDE SEQUENCE [LARGE SCALE GENOMIC DNA]</scope>
</reference>
<dbReference type="Pfam" id="PF02347">
    <property type="entry name" value="GDC-P"/>
    <property type="match status" value="1"/>
</dbReference>
<comment type="subunit">
    <text evidence="6">The glycine cleavage system is composed of four proteins: P, T, L and H. In this organism, the P 'protein' is a heterodimer of two subunits.</text>
</comment>
<dbReference type="InterPro" id="IPR015424">
    <property type="entry name" value="PyrdxlP-dep_Trfase"/>
</dbReference>
<dbReference type="Gene3D" id="3.90.1150.10">
    <property type="entry name" value="Aspartate Aminotransferase, domain 1"/>
    <property type="match status" value="1"/>
</dbReference>
<keyword evidence="4 6" id="KW-0560">Oxidoreductase</keyword>
<evidence type="ECO:0000256" key="6">
    <source>
        <dbReference type="HAMAP-Rule" id="MF_00713"/>
    </source>
</evidence>
<dbReference type="HOGENOM" id="CLU_004620_5_0_0"/>
<dbReference type="Gene3D" id="3.40.640.10">
    <property type="entry name" value="Type I PLP-dependent aspartate aminotransferase-like (Major domain)"/>
    <property type="match status" value="1"/>
</dbReference>
<dbReference type="GO" id="GO:0005829">
    <property type="term" value="C:cytosol"/>
    <property type="evidence" value="ECO:0007669"/>
    <property type="project" value="TreeGrafter"/>
</dbReference>
<dbReference type="InterPro" id="IPR049316">
    <property type="entry name" value="GDC-P_C"/>
</dbReference>
<gene>
    <name evidence="6 10" type="primary">gcvPB</name>
    <name evidence="10" type="ORF">DAMO_0707</name>
</gene>
<dbReference type="HAMAP" id="MF_00713">
    <property type="entry name" value="GcvPB"/>
    <property type="match status" value="1"/>
</dbReference>
<dbReference type="STRING" id="671143.DAMO_0707"/>
<dbReference type="NCBIfam" id="NF003346">
    <property type="entry name" value="PRK04366.1"/>
    <property type="match status" value="1"/>
</dbReference>